<sequence length="440" mass="50931">MPIEIMEILNILNKEGFAAYIVGGALRDYLMGKEPYDFDVATSAEPDEVEEIFKDYILNTVGKKFGTISIRYKGYDLEITTFRTEGHYEKNRKPKEVSYVESLEEDLKRRDFTINALAYNEKSGLIDFFSGREDLENKIVRAVGNPKERIEEDALRIIRAIRFAGSLNFKIERELYRSIVENRLLLKNISKERIAMEFNKILLSEIPSRSLKIMADSKVLDVLFPDLAKTVGYNQKTPYHIKTLFDHLLCVVDNVAPILTLRLAALFHDVAKPLTLSIDEEGIGHFYGHDLLGSEICENVLRDYNYSKATIKTVKLLIEDHMKVHENMTDKALRKQIRRVGRDNVLNLYDLLIADRFCTLEDRDVEFLKVRKNRIKELLEEKTSYDRFLNINGKDLIDLGFQEGKIIGEILNYLTEAVLENPSLNNKDTLLEIVKEKYRS</sequence>
<dbReference type="Gene3D" id="1.10.3090.10">
    <property type="entry name" value="cca-adding enzyme, domain 2"/>
    <property type="match status" value="1"/>
</dbReference>
<name>A0A437S4J3_9FIRM</name>
<reference evidence="13 14" key="1">
    <citation type="submission" date="2018-11" db="EMBL/GenBank/DDBJ databases">
        <title>Genome sequencing and assembly of Anaerosphaera sp. nov., GS7-6-2.</title>
        <authorList>
            <person name="Rettenmaier R."/>
            <person name="Liebl W."/>
            <person name="Zverlov V."/>
        </authorList>
    </citation>
    <scope>NUCLEOTIDE SEQUENCE [LARGE SCALE GENOMIC DNA]</scope>
    <source>
        <strain evidence="13 14">GS7-6-2</strain>
    </source>
</reference>
<dbReference type="GO" id="GO:0000166">
    <property type="term" value="F:nucleotide binding"/>
    <property type="evidence" value="ECO:0007669"/>
    <property type="project" value="UniProtKB-KW"/>
</dbReference>
<dbReference type="Pfam" id="PF13735">
    <property type="entry name" value="tRNA_NucTran2_2"/>
    <property type="match status" value="1"/>
</dbReference>
<keyword evidence="5" id="KW-0479">Metal-binding</keyword>
<comment type="similarity">
    <text evidence="9">Belongs to the tRNA nucleotidyltransferase/poly(A) polymerase family.</text>
</comment>
<dbReference type="GO" id="GO:0046872">
    <property type="term" value="F:metal ion binding"/>
    <property type="evidence" value="ECO:0007669"/>
    <property type="project" value="UniProtKB-KW"/>
</dbReference>
<dbReference type="RefSeq" id="WP_127725320.1">
    <property type="nucleotide sequence ID" value="NZ_RLIH01000020.1"/>
</dbReference>
<evidence type="ECO:0000256" key="7">
    <source>
        <dbReference type="ARBA" id="ARBA00022842"/>
    </source>
</evidence>
<comment type="cofactor">
    <cofactor evidence="1">
        <name>Mg(2+)</name>
        <dbReference type="ChEBI" id="CHEBI:18420"/>
    </cofactor>
</comment>
<dbReference type="AlphaFoldDB" id="A0A437S4J3"/>
<evidence type="ECO:0000256" key="6">
    <source>
        <dbReference type="ARBA" id="ARBA00022741"/>
    </source>
</evidence>
<dbReference type="SUPFAM" id="SSF81301">
    <property type="entry name" value="Nucleotidyltransferase"/>
    <property type="match status" value="1"/>
</dbReference>
<dbReference type="Pfam" id="PF01743">
    <property type="entry name" value="PolyA_pol"/>
    <property type="match status" value="1"/>
</dbReference>
<evidence type="ECO:0000256" key="1">
    <source>
        <dbReference type="ARBA" id="ARBA00001946"/>
    </source>
</evidence>
<dbReference type="Pfam" id="PF12627">
    <property type="entry name" value="PolyA_pol_RNAbd"/>
    <property type="match status" value="1"/>
</dbReference>
<keyword evidence="7" id="KW-0460">Magnesium</keyword>
<dbReference type="PANTHER" id="PTHR46173">
    <property type="entry name" value="CCA TRNA NUCLEOTIDYLTRANSFERASE 1, MITOCHONDRIAL"/>
    <property type="match status" value="1"/>
</dbReference>
<evidence type="ECO:0000256" key="5">
    <source>
        <dbReference type="ARBA" id="ARBA00022723"/>
    </source>
</evidence>
<evidence type="ECO:0000256" key="3">
    <source>
        <dbReference type="ARBA" id="ARBA00022694"/>
    </source>
</evidence>
<dbReference type="InterPro" id="IPR043519">
    <property type="entry name" value="NT_sf"/>
</dbReference>
<feature type="domain" description="CCA-adding enzyme C-terminal" evidence="12">
    <location>
        <begin position="297"/>
        <end position="434"/>
    </location>
</feature>
<gene>
    <name evidence="13" type="ORF">EF514_10080</name>
</gene>
<organism evidence="13 14">
    <name type="scientific">Anaerosphaera multitolerans</name>
    <dbReference type="NCBI Taxonomy" id="2487351"/>
    <lineage>
        <taxon>Bacteria</taxon>
        <taxon>Bacillati</taxon>
        <taxon>Bacillota</taxon>
        <taxon>Tissierellia</taxon>
        <taxon>Tissierellales</taxon>
        <taxon>Peptoniphilaceae</taxon>
        <taxon>Anaerosphaera</taxon>
    </lineage>
</organism>
<comment type="caution">
    <text evidence="13">The sequence shown here is derived from an EMBL/GenBank/DDBJ whole genome shotgun (WGS) entry which is preliminary data.</text>
</comment>
<keyword evidence="8 9" id="KW-0694">RNA-binding</keyword>
<evidence type="ECO:0000259" key="11">
    <source>
        <dbReference type="Pfam" id="PF12627"/>
    </source>
</evidence>
<accession>A0A437S4J3</accession>
<evidence type="ECO:0000256" key="2">
    <source>
        <dbReference type="ARBA" id="ARBA00022679"/>
    </source>
</evidence>
<dbReference type="InterPro" id="IPR032810">
    <property type="entry name" value="CCA-adding_enz_C"/>
</dbReference>
<evidence type="ECO:0000256" key="4">
    <source>
        <dbReference type="ARBA" id="ARBA00022695"/>
    </source>
</evidence>
<feature type="domain" description="tRNA nucleotidyltransferase/poly(A) polymerase RNA and SrmB- binding" evidence="11">
    <location>
        <begin position="168"/>
        <end position="228"/>
    </location>
</feature>
<evidence type="ECO:0000313" key="14">
    <source>
        <dbReference type="Proteomes" id="UP000288812"/>
    </source>
</evidence>
<proteinExistence type="inferred from homology"/>
<feature type="domain" description="Poly A polymerase head" evidence="10">
    <location>
        <begin position="19"/>
        <end position="141"/>
    </location>
</feature>
<dbReference type="EMBL" id="RLIH01000020">
    <property type="protein sequence ID" value="RVU53914.1"/>
    <property type="molecule type" value="Genomic_DNA"/>
</dbReference>
<keyword evidence="6" id="KW-0547">Nucleotide-binding</keyword>
<dbReference type="Gene3D" id="3.30.460.10">
    <property type="entry name" value="Beta Polymerase, domain 2"/>
    <property type="match status" value="1"/>
</dbReference>
<keyword evidence="3" id="KW-0819">tRNA processing</keyword>
<dbReference type="Gene3D" id="1.10.246.80">
    <property type="match status" value="1"/>
</dbReference>
<evidence type="ECO:0000259" key="12">
    <source>
        <dbReference type="Pfam" id="PF13735"/>
    </source>
</evidence>
<dbReference type="InterPro" id="IPR002646">
    <property type="entry name" value="PolA_pol_head_dom"/>
</dbReference>
<dbReference type="PANTHER" id="PTHR46173:SF1">
    <property type="entry name" value="CCA TRNA NUCLEOTIDYLTRANSFERASE 1, MITOCHONDRIAL"/>
    <property type="match status" value="1"/>
</dbReference>
<evidence type="ECO:0000313" key="13">
    <source>
        <dbReference type="EMBL" id="RVU53914.1"/>
    </source>
</evidence>
<protein>
    <submittedName>
        <fullName evidence="13">HD domain-containing protein</fullName>
    </submittedName>
</protein>
<dbReference type="GO" id="GO:0008033">
    <property type="term" value="P:tRNA processing"/>
    <property type="evidence" value="ECO:0007669"/>
    <property type="project" value="UniProtKB-KW"/>
</dbReference>
<evidence type="ECO:0000259" key="10">
    <source>
        <dbReference type="Pfam" id="PF01743"/>
    </source>
</evidence>
<keyword evidence="2 9" id="KW-0808">Transferase</keyword>
<evidence type="ECO:0000256" key="8">
    <source>
        <dbReference type="ARBA" id="ARBA00022884"/>
    </source>
</evidence>
<keyword evidence="14" id="KW-1185">Reference proteome</keyword>
<dbReference type="OrthoDB" id="9805698at2"/>
<dbReference type="Proteomes" id="UP000288812">
    <property type="component" value="Unassembled WGS sequence"/>
</dbReference>
<keyword evidence="4" id="KW-0548">Nucleotidyltransferase</keyword>
<dbReference type="InterPro" id="IPR032828">
    <property type="entry name" value="PolyA_RNA-bd"/>
</dbReference>
<evidence type="ECO:0000256" key="9">
    <source>
        <dbReference type="RuleBase" id="RU003953"/>
    </source>
</evidence>
<dbReference type="CDD" id="cd05398">
    <property type="entry name" value="NT_ClassII-CCAase"/>
    <property type="match status" value="1"/>
</dbReference>
<dbReference type="SUPFAM" id="SSF81891">
    <property type="entry name" value="Poly A polymerase C-terminal region-like"/>
    <property type="match status" value="1"/>
</dbReference>
<dbReference type="GO" id="GO:0016779">
    <property type="term" value="F:nucleotidyltransferase activity"/>
    <property type="evidence" value="ECO:0007669"/>
    <property type="project" value="UniProtKB-KW"/>
</dbReference>
<dbReference type="CDD" id="cd00077">
    <property type="entry name" value="HDc"/>
    <property type="match status" value="1"/>
</dbReference>
<dbReference type="InterPro" id="IPR050264">
    <property type="entry name" value="Bact_CCA-adding_enz_type3_sf"/>
</dbReference>
<dbReference type="InterPro" id="IPR003607">
    <property type="entry name" value="HD/PDEase_dom"/>
</dbReference>
<dbReference type="GO" id="GO:0000049">
    <property type="term" value="F:tRNA binding"/>
    <property type="evidence" value="ECO:0007669"/>
    <property type="project" value="TreeGrafter"/>
</dbReference>